<keyword evidence="2" id="KW-0687">Ribonucleoprotein</keyword>
<sequence length="62" mass="7115">MKVCQICEKGSVMGGTRRKLRGNYNPVNWSRKYPNLQKTRTLEGKRILACANCIKKMNKDGK</sequence>
<evidence type="ECO:0000313" key="3">
    <source>
        <dbReference type="EMBL" id="OGM91215.1"/>
    </source>
</evidence>
<evidence type="ECO:0000256" key="1">
    <source>
        <dbReference type="ARBA" id="ARBA00022980"/>
    </source>
</evidence>
<gene>
    <name evidence="3" type="ORF">A2755_02320</name>
</gene>
<reference evidence="3 4" key="1">
    <citation type="journal article" date="2016" name="Nat. Commun.">
        <title>Thousands of microbial genomes shed light on interconnected biogeochemical processes in an aquifer system.</title>
        <authorList>
            <person name="Anantharaman K."/>
            <person name="Brown C.T."/>
            <person name="Hug L.A."/>
            <person name="Sharon I."/>
            <person name="Castelle C.J."/>
            <person name="Probst A.J."/>
            <person name="Thomas B.C."/>
            <person name="Singh A."/>
            <person name="Wilkins M.J."/>
            <person name="Karaoz U."/>
            <person name="Brodie E.L."/>
            <person name="Williams K.H."/>
            <person name="Hubbard S.S."/>
            <person name="Banfield J.F."/>
        </authorList>
    </citation>
    <scope>NUCLEOTIDE SEQUENCE [LARGE SCALE GENOMIC DNA]</scope>
</reference>
<dbReference type="InterPro" id="IPR037147">
    <property type="entry name" value="Ribosomal_bL28_sf"/>
</dbReference>
<dbReference type="Proteomes" id="UP000177029">
    <property type="component" value="Unassembled WGS sequence"/>
</dbReference>
<dbReference type="EMBL" id="MGIP01000011">
    <property type="protein sequence ID" value="OGM91215.1"/>
    <property type="molecule type" value="Genomic_DNA"/>
</dbReference>
<dbReference type="GO" id="GO:1990904">
    <property type="term" value="C:ribonucleoprotein complex"/>
    <property type="evidence" value="ECO:0007669"/>
    <property type="project" value="UniProtKB-KW"/>
</dbReference>
<evidence type="ECO:0008006" key="5">
    <source>
        <dbReference type="Google" id="ProtNLM"/>
    </source>
</evidence>
<proteinExistence type="predicted"/>
<dbReference type="AlphaFoldDB" id="A0A1F8DTQ4"/>
<name>A0A1F8DTQ4_9BACT</name>
<protein>
    <recommendedName>
        <fullName evidence="5">50S ribosomal protein L28</fullName>
    </recommendedName>
</protein>
<dbReference type="Gene3D" id="2.30.170.40">
    <property type="entry name" value="Ribosomal protein L28/L24"/>
    <property type="match status" value="1"/>
</dbReference>
<dbReference type="GO" id="GO:0005840">
    <property type="term" value="C:ribosome"/>
    <property type="evidence" value="ECO:0007669"/>
    <property type="project" value="UniProtKB-KW"/>
</dbReference>
<comment type="caution">
    <text evidence="3">The sequence shown here is derived from an EMBL/GenBank/DDBJ whole genome shotgun (WGS) entry which is preliminary data.</text>
</comment>
<accession>A0A1F8DTQ4</accession>
<dbReference type="InterPro" id="IPR034704">
    <property type="entry name" value="Ribosomal_bL28/bL31-like_sf"/>
</dbReference>
<evidence type="ECO:0000313" key="4">
    <source>
        <dbReference type="Proteomes" id="UP000177029"/>
    </source>
</evidence>
<dbReference type="GO" id="GO:0003735">
    <property type="term" value="F:structural constituent of ribosome"/>
    <property type="evidence" value="ECO:0007669"/>
    <property type="project" value="InterPro"/>
</dbReference>
<evidence type="ECO:0000256" key="2">
    <source>
        <dbReference type="ARBA" id="ARBA00023274"/>
    </source>
</evidence>
<organism evidence="3 4">
    <name type="scientific">Candidatus Wolfebacteria bacterium RIFCSPHIGHO2_01_FULL_48_22</name>
    <dbReference type="NCBI Taxonomy" id="1802555"/>
    <lineage>
        <taxon>Bacteria</taxon>
        <taxon>Candidatus Wolfeibacteriota</taxon>
    </lineage>
</organism>
<keyword evidence="1" id="KW-0689">Ribosomal protein</keyword>
<dbReference type="SUPFAM" id="SSF143800">
    <property type="entry name" value="L28p-like"/>
    <property type="match status" value="1"/>
</dbReference>